<sequence length="95" mass="10238">MSAPPQHVLTYGSTGTALHGKELLLAVSPGALGTNYTREGGFRYQVTDLLRPFQATSNLIGTRFVMSFVTAGAMTISEADLAARAREYADDRLDE</sequence>
<dbReference type="RefSeq" id="WP_119162441.1">
    <property type="nucleotide sequence ID" value="NZ_LR134442.1"/>
</dbReference>
<dbReference type="InterPro" id="IPR003680">
    <property type="entry name" value="Flavodoxin_fold"/>
</dbReference>
<dbReference type="SUPFAM" id="SSF52218">
    <property type="entry name" value="Flavoproteins"/>
    <property type="match status" value="1"/>
</dbReference>
<dbReference type="GO" id="GO:0010181">
    <property type="term" value="F:FMN binding"/>
    <property type="evidence" value="ECO:0007669"/>
    <property type="project" value="TreeGrafter"/>
</dbReference>
<dbReference type="Proteomes" id="UP000263928">
    <property type="component" value="Unassembled WGS sequence"/>
</dbReference>
<dbReference type="PANTHER" id="PTHR47307:SF1">
    <property type="entry name" value="GLUTATHIONE-REGULATED POTASSIUM-EFFLUX SYSTEM ANCILLARY PROTEIN KEFG"/>
    <property type="match status" value="1"/>
</dbReference>
<evidence type="ECO:0000313" key="3">
    <source>
        <dbReference type="EMBL" id="SYZ34116.1"/>
    </source>
</evidence>
<name>A0A383SA46_9ACTN</name>
<dbReference type="AlphaFoldDB" id="A0A383SA46"/>
<proteinExistence type="predicted"/>
<accession>A0A383SA46</accession>
<organism evidence="3 4">
    <name type="scientific">Propionibacterium australiense</name>
    <dbReference type="NCBI Taxonomy" id="119981"/>
    <lineage>
        <taxon>Bacteria</taxon>
        <taxon>Bacillati</taxon>
        <taxon>Actinomycetota</taxon>
        <taxon>Actinomycetes</taxon>
        <taxon>Propionibacteriales</taxon>
        <taxon>Propionibacteriaceae</taxon>
        <taxon>Propionibacterium</taxon>
    </lineage>
</organism>
<reference evidence="4" key="1">
    <citation type="submission" date="2018-08" db="EMBL/GenBank/DDBJ databases">
        <authorList>
            <person name="Hornung B."/>
        </authorList>
    </citation>
    <scope>NUCLEOTIDE SEQUENCE [LARGE SCALE GENOMIC DNA]</scope>
</reference>
<dbReference type="InterPro" id="IPR046980">
    <property type="entry name" value="KefG/KefF"/>
</dbReference>
<dbReference type="GO" id="GO:0003955">
    <property type="term" value="F:NAD(P)H dehydrogenase (quinone) activity"/>
    <property type="evidence" value="ECO:0007669"/>
    <property type="project" value="TreeGrafter"/>
</dbReference>
<keyword evidence="4" id="KW-1185">Reference proteome</keyword>
<evidence type="ECO:0000313" key="4">
    <source>
        <dbReference type="Proteomes" id="UP000263928"/>
    </source>
</evidence>
<feature type="domain" description="Flavodoxin-like fold" evidence="2">
    <location>
        <begin position="10"/>
        <end position="89"/>
    </location>
</feature>
<dbReference type="PANTHER" id="PTHR47307">
    <property type="entry name" value="GLUTATHIONE-REGULATED POTASSIUM-EFFLUX SYSTEM ANCILLARY PROTEIN KEFG"/>
    <property type="match status" value="1"/>
</dbReference>
<dbReference type="EMBL" id="UNQJ01000018">
    <property type="protein sequence ID" value="SYZ34116.1"/>
    <property type="molecule type" value="Genomic_DNA"/>
</dbReference>
<keyword evidence="1" id="KW-0560">Oxidoreductase</keyword>
<dbReference type="InterPro" id="IPR029039">
    <property type="entry name" value="Flavoprotein-like_sf"/>
</dbReference>
<evidence type="ECO:0000259" key="2">
    <source>
        <dbReference type="Pfam" id="PF02525"/>
    </source>
</evidence>
<gene>
    <name evidence="3" type="ORF">PROPAUS_2118</name>
</gene>
<dbReference type="Gene3D" id="3.40.50.360">
    <property type="match status" value="1"/>
</dbReference>
<dbReference type="Pfam" id="PF02525">
    <property type="entry name" value="Flavodoxin_2"/>
    <property type="match status" value="1"/>
</dbReference>
<evidence type="ECO:0000256" key="1">
    <source>
        <dbReference type="ARBA" id="ARBA00023002"/>
    </source>
</evidence>
<dbReference type="GO" id="GO:0009055">
    <property type="term" value="F:electron transfer activity"/>
    <property type="evidence" value="ECO:0007669"/>
    <property type="project" value="TreeGrafter"/>
</dbReference>
<protein>
    <submittedName>
        <fullName evidence="3">Flavoprotein-like domain</fullName>
    </submittedName>
</protein>